<dbReference type="PANTHER" id="PTHR32438">
    <property type="entry name" value="4-ALPHA-GLUCANOTRANSFERASE DPE1, CHLOROPLASTIC/AMYLOPLASTIC"/>
    <property type="match status" value="1"/>
</dbReference>
<comment type="similarity">
    <text evidence="5">Belongs to the eukaryotic RPA49/POLR1E RNA polymerase subunit family.</text>
</comment>
<comment type="caution">
    <text evidence="21">The sequence shown here is derived from an EMBL/GenBank/DDBJ whole genome shotgun (WGS) entry which is preliminary data.</text>
</comment>
<evidence type="ECO:0000256" key="20">
    <source>
        <dbReference type="SAM" id="MobiDB-lite"/>
    </source>
</evidence>
<evidence type="ECO:0000256" key="2">
    <source>
        <dbReference type="ARBA" id="ARBA00004604"/>
    </source>
</evidence>
<reference evidence="21" key="1">
    <citation type="submission" date="2020-08" db="EMBL/GenBank/DDBJ databases">
        <title>Plant Genome Project.</title>
        <authorList>
            <person name="Zhang R.-G."/>
        </authorList>
    </citation>
    <scope>NUCLEOTIDE SEQUENCE</scope>
    <source>
        <strain evidence="21">WSP0</strain>
        <tissue evidence="21">Leaf</tissue>
    </source>
</reference>
<dbReference type="Gene3D" id="3.30.60.20">
    <property type="match status" value="1"/>
</dbReference>
<dbReference type="Proteomes" id="UP000823749">
    <property type="component" value="Chromosome 10"/>
</dbReference>
<sequence length="1178" mass="131451">MNTLITRSTQFTVSNLSATVGEDLPEDYADWFPKPDPYVRRRAGVLLHPTSFPGSYGVGDLGSYFLQVLPLVPPGRKGNEDGSPYSGQDANCGNTLLISLEELVKDGLLMKEELPKPIDGDRVNYSTVADVKDPLIAKALIEKGLSVSPRSVLPTAEPPIATDGKIPSPMSWKDMVAPANPLISRMNLHFCPPIVVDNKLCVNILEAVDSAGVDSCEAEEVPMVFRQQVWIAKPPVLSVVGAPSTNLAAVVSPNKVSPLAGGFVVASPIVLPPPMNHLDDIADGCTDNGEMEISKAGVAPVMDSKRKAAMVGSNHGRKLLSQSHGSSSGTKDGENMFSVLQSLQGDEGQVSLENSGGDPITLPTDEEFYAGWLEDAAYFAAIDNHLDTFSWYNWPEPLKNRHLAALEEIYQSQKDFIDIFIAQQFLFERQWKKVRDYAQLRGISVMGDMPIYVGYHSADVWANKKQFLLNRSGFPLLVSGVPPDAFSETGQLWGSPLYDWKAMEKYGYSWWICRLRRAQNLFDEFRIDHFRGFAGFWAVPSVLCFILNISNLGRRGYLLSKAVGVITEDVVDLRKSIGAPGMAVLQFGFGSDSGNPHLPHNHDYNQVVYSGTHDNDTIQGWWDSLQQEEKSNEPPLLETMAKTDHIHTAETNEEKPATQAEEEEQNNPKKHKKTKKNTNKEEEEIRVKIETLGENQNKALPFVGYFPSGFDTLKNQADGPTVRVFRHEKWTKRLQLVVSPNNGSQVDFVGTNYSGEATAPQLCTYALGIFRLEPRVRGLDLSVKETSQEELTPEKKHKKMRDTTLIFGTNKRIKEMIKFEALHPKEDPEALGRKFEGVKINKEALESAVMHSSRNTPPLDSSATTPQMAYPLDKIISKGEWDYLVDILELLQDGAEVAPDGYPSFICNRLHRLESIKDEVEKKRLACVFSYINHLIKFKDKHSREGFSSAQHHKIPSILSQKFSTMFGGLDRERLADEERDLLIRYVLVLTLIADGFTTALSDIAKDLRMDKYTARKHFEELGCRLTSENKLDVIGVEYAQFFDDLSDFCNKAANLDGKTIVIAWQEGNYLRKSFGSVLDIIPLADSITDLGGKIIVIAGQEGNYQRFSVQILFLSLPVMIKVWLIKPTVRGELYGKRAFFTSRKTRETEAELIGGSDVYKTVCRQHYVNGQAVLEAV</sequence>
<dbReference type="GO" id="GO:0005975">
    <property type="term" value="P:carbohydrate metabolic process"/>
    <property type="evidence" value="ECO:0007669"/>
    <property type="project" value="InterPro"/>
</dbReference>
<dbReference type="GO" id="GO:0004797">
    <property type="term" value="F:thymidine kinase activity"/>
    <property type="evidence" value="ECO:0007669"/>
    <property type="project" value="UniProtKB-EC"/>
</dbReference>
<organism evidence="21 22">
    <name type="scientific">Rhododendron griersonianum</name>
    <dbReference type="NCBI Taxonomy" id="479676"/>
    <lineage>
        <taxon>Eukaryota</taxon>
        <taxon>Viridiplantae</taxon>
        <taxon>Streptophyta</taxon>
        <taxon>Embryophyta</taxon>
        <taxon>Tracheophyta</taxon>
        <taxon>Spermatophyta</taxon>
        <taxon>Magnoliopsida</taxon>
        <taxon>eudicotyledons</taxon>
        <taxon>Gunneridae</taxon>
        <taxon>Pentapetalae</taxon>
        <taxon>asterids</taxon>
        <taxon>Ericales</taxon>
        <taxon>Ericaceae</taxon>
        <taxon>Ericoideae</taxon>
        <taxon>Rhodoreae</taxon>
        <taxon>Rhododendron</taxon>
    </lineage>
</organism>
<evidence type="ECO:0000256" key="12">
    <source>
        <dbReference type="ARBA" id="ARBA00022741"/>
    </source>
</evidence>
<dbReference type="InterPro" id="IPR020633">
    <property type="entry name" value="Thymidine_kinase_CS"/>
</dbReference>
<dbReference type="EC" id="2.4.1.25" evidence="7"/>
<dbReference type="SUPFAM" id="SSF51445">
    <property type="entry name" value="(Trans)glycosidases"/>
    <property type="match status" value="2"/>
</dbReference>
<dbReference type="GO" id="GO:0071897">
    <property type="term" value="P:DNA biosynthetic process"/>
    <property type="evidence" value="ECO:0007669"/>
    <property type="project" value="UniProtKB-KW"/>
</dbReference>
<evidence type="ECO:0000256" key="11">
    <source>
        <dbReference type="ARBA" id="ARBA00022679"/>
    </source>
</evidence>
<keyword evidence="15" id="KW-0804">Transcription</keyword>
<keyword evidence="8" id="KW-0240">DNA-directed RNA polymerase</keyword>
<feature type="region of interest" description="Disordered" evidence="20">
    <location>
        <begin position="650"/>
        <end position="682"/>
    </location>
</feature>
<evidence type="ECO:0000256" key="10">
    <source>
        <dbReference type="ARBA" id="ARBA00022676"/>
    </source>
</evidence>
<dbReference type="PANTHER" id="PTHR32438:SF5">
    <property type="entry name" value="4-ALPHA-GLUCANOTRANSFERASE DPE1, CHLOROPLASTIC_AMYLOPLASTIC"/>
    <property type="match status" value="1"/>
</dbReference>
<dbReference type="GO" id="GO:0003677">
    <property type="term" value="F:DNA binding"/>
    <property type="evidence" value="ECO:0007669"/>
    <property type="project" value="InterPro"/>
</dbReference>
<proteinExistence type="inferred from homology"/>
<dbReference type="EMBL" id="JACTNZ010000010">
    <property type="protein sequence ID" value="KAG5529310.1"/>
    <property type="molecule type" value="Genomic_DNA"/>
</dbReference>
<dbReference type="GO" id="GO:0005524">
    <property type="term" value="F:ATP binding"/>
    <property type="evidence" value="ECO:0007669"/>
    <property type="project" value="UniProtKB-KW"/>
</dbReference>
<dbReference type="GO" id="GO:0000428">
    <property type="term" value="C:DNA-directed RNA polymerase complex"/>
    <property type="evidence" value="ECO:0007669"/>
    <property type="project" value="UniProtKB-KW"/>
</dbReference>
<keyword evidence="13" id="KW-0418">Kinase</keyword>
<evidence type="ECO:0000256" key="1">
    <source>
        <dbReference type="ARBA" id="ARBA00000439"/>
    </source>
</evidence>
<dbReference type="Pfam" id="PF06870">
    <property type="entry name" value="RNA_pol_I_A49"/>
    <property type="match status" value="1"/>
</dbReference>
<evidence type="ECO:0000256" key="5">
    <source>
        <dbReference type="ARBA" id="ARBA00009430"/>
    </source>
</evidence>
<dbReference type="SUPFAM" id="SSF57716">
    <property type="entry name" value="Glucocorticoid receptor-like (DNA-binding domain)"/>
    <property type="match status" value="1"/>
</dbReference>
<protein>
    <recommendedName>
        <fullName evidence="18">Amylomaltase</fullName>
        <ecNumber evidence="7">2.4.1.25</ecNumber>
        <ecNumber evidence="6">2.7.1.21</ecNumber>
    </recommendedName>
    <alternativeName>
        <fullName evidence="19">Disproportionating enzyme</fullName>
    </alternativeName>
</protein>
<evidence type="ECO:0000256" key="8">
    <source>
        <dbReference type="ARBA" id="ARBA00022478"/>
    </source>
</evidence>
<comment type="subcellular location">
    <subcellularLocation>
        <location evidence="2">Nucleus</location>
        <location evidence="2">Nucleolus</location>
    </subcellularLocation>
</comment>
<comment type="similarity">
    <text evidence="4">Belongs to the thymidine kinase family.</text>
</comment>
<keyword evidence="14" id="KW-0067">ATP-binding</keyword>
<dbReference type="Pfam" id="PF02446">
    <property type="entry name" value="Glyco_hydro_77"/>
    <property type="match status" value="2"/>
</dbReference>
<dbReference type="PROSITE" id="PS00603">
    <property type="entry name" value="TK_CELLULAR_TYPE"/>
    <property type="match status" value="1"/>
</dbReference>
<keyword evidence="10" id="KW-0328">Glycosyltransferase</keyword>
<dbReference type="InterPro" id="IPR027417">
    <property type="entry name" value="P-loop_NTPase"/>
</dbReference>
<dbReference type="EC" id="2.7.1.21" evidence="6"/>
<evidence type="ECO:0000256" key="14">
    <source>
        <dbReference type="ARBA" id="ARBA00022840"/>
    </source>
</evidence>
<dbReference type="InterPro" id="IPR001267">
    <property type="entry name" value="Thymidine_kinase"/>
</dbReference>
<keyword evidence="12" id="KW-0547">Nucleotide-binding</keyword>
<dbReference type="Gene3D" id="3.20.20.80">
    <property type="entry name" value="Glycosidases"/>
    <property type="match status" value="2"/>
</dbReference>
<dbReference type="InterPro" id="IPR009668">
    <property type="entry name" value="RNA_pol-assoc_fac_A49-like"/>
</dbReference>
<evidence type="ECO:0000256" key="13">
    <source>
        <dbReference type="ARBA" id="ARBA00022777"/>
    </source>
</evidence>
<gene>
    <name evidence="21" type="ORF">RHGRI_029870</name>
</gene>
<dbReference type="GO" id="GO:0004134">
    <property type="term" value="F:4-alpha-glucanotransferase activity"/>
    <property type="evidence" value="ECO:0007669"/>
    <property type="project" value="UniProtKB-EC"/>
</dbReference>
<evidence type="ECO:0000256" key="18">
    <source>
        <dbReference type="ARBA" id="ARBA00031423"/>
    </source>
</evidence>
<keyword evidence="16" id="KW-0539">Nucleus</keyword>
<evidence type="ECO:0000256" key="16">
    <source>
        <dbReference type="ARBA" id="ARBA00023242"/>
    </source>
</evidence>
<evidence type="ECO:0000256" key="6">
    <source>
        <dbReference type="ARBA" id="ARBA00012118"/>
    </source>
</evidence>
<dbReference type="GO" id="GO:0005730">
    <property type="term" value="C:nucleolus"/>
    <property type="evidence" value="ECO:0007669"/>
    <property type="project" value="UniProtKB-SubCell"/>
</dbReference>
<comment type="catalytic activity">
    <reaction evidence="1">
        <text>Transfers a segment of a (1-&gt;4)-alpha-D-glucan to a new position in an acceptor, which may be glucose or a (1-&gt;4)-alpha-D-glucan.</text>
        <dbReference type="EC" id="2.4.1.25"/>
    </reaction>
</comment>
<dbReference type="SUPFAM" id="SSF52540">
    <property type="entry name" value="P-loop containing nucleoside triphosphate hydrolases"/>
    <property type="match status" value="1"/>
</dbReference>
<dbReference type="InterPro" id="IPR017853">
    <property type="entry name" value="GH"/>
</dbReference>
<evidence type="ECO:0000256" key="19">
    <source>
        <dbReference type="ARBA" id="ARBA00031501"/>
    </source>
</evidence>
<name>A0AAV6IN39_9ERIC</name>
<evidence type="ECO:0000256" key="15">
    <source>
        <dbReference type="ARBA" id="ARBA00023163"/>
    </source>
</evidence>
<evidence type="ECO:0000256" key="17">
    <source>
        <dbReference type="ARBA" id="ARBA00023277"/>
    </source>
</evidence>
<evidence type="ECO:0000256" key="3">
    <source>
        <dbReference type="ARBA" id="ARBA00005684"/>
    </source>
</evidence>
<dbReference type="FunFam" id="3.30.60.20:FF:000051">
    <property type="entry name" value="Thymidine kinase"/>
    <property type="match status" value="1"/>
</dbReference>
<keyword evidence="22" id="KW-1185">Reference proteome</keyword>
<dbReference type="GO" id="GO:0006351">
    <property type="term" value="P:DNA-templated transcription"/>
    <property type="evidence" value="ECO:0007669"/>
    <property type="project" value="InterPro"/>
</dbReference>
<accession>A0AAV6IN39</accession>
<dbReference type="InterPro" id="IPR003385">
    <property type="entry name" value="Glyco_hydro_77"/>
</dbReference>
<evidence type="ECO:0000256" key="4">
    <source>
        <dbReference type="ARBA" id="ARBA00007587"/>
    </source>
</evidence>
<dbReference type="Gene3D" id="3.40.50.300">
    <property type="entry name" value="P-loop containing nucleotide triphosphate hydrolases"/>
    <property type="match status" value="1"/>
</dbReference>
<keyword evidence="17" id="KW-0119">Carbohydrate metabolism</keyword>
<evidence type="ECO:0000256" key="7">
    <source>
        <dbReference type="ARBA" id="ARBA00012560"/>
    </source>
</evidence>
<evidence type="ECO:0000313" key="21">
    <source>
        <dbReference type="EMBL" id="KAG5529310.1"/>
    </source>
</evidence>
<comment type="similarity">
    <text evidence="3">Belongs to the disproportionating enzyme family.</text>
</comment>
<keyword evidence="11" id="KW-0808">Transferase</keyword>
<evidence type="ECO:0000313" key="22">
    <source>
        <dbReference type="Proteomes" id="UP000823749"/>
    </source>
</evidence>
<dbReference type="Pfam" id="PF00265">
    <property type="entry name" value="TK"/>
    <property type="match status" value="1"/>
</dbReference>
<keyword evidence="9" id="KW-0237">DNA synthesis</keyword>
<evidence type="ECO:0000256" key="9">
    <source>
        <dbReference type="ARBA" id="ARBA00022634"/>
    </source>
</evidence>
<feature type="compositionally biased region" description="Basic residues" evidence="20">
    <location>
        <begin position="668"/>
        <end position="677"/>
    </location>
</feature>
<dbReference type="AlphaFoldDB" id="A0AAV6IN39"/>